<dbReference type="KEGG" id="sna:Snas_6352"/>
<dbReference type="STRING" id="446470.Snas_6352"/>
<feature type="transmembrane region" description="Helical" evidence="6">
    <location>
        <begin position="390"/>
        <end position="412"/>
    </location>
</feature>
<keyword evidence="2" id="KW-0813">Transport</keyword>
<dbReference type="PANTHER" id="PTHR11706:SF33">
    <property type="entry name" value="NATURAL RESISTANCE-ASSOCIATED MACROPHAGE PROTEIN 2"/>
    <property type="match status" value="1"/>
</dbReference>
<comment type="subcellular location">
    <subcellularLocation>
        <location evidence="1">Membrane</location>
        <topology evidence="1">Multi-pass membrane protein</topology>
    </subcellularLocation>
</comment>
<sequence>MSDRKIADASPATPTKRQRFGPGLLVTAAFIGPGTVTTASVAGAEFGFALVWAAVFAILATMVMQEMAARLGIVSRAGLGEALRATFTNPVTGVIVAVLVVAAIAVGNAAFQTGNIAGAAVALTTISGVPTQVWAVAVGVLAFGLLYTGIYRFIEAVMIALVGVMTIVFIVTAVVVRPDLGALAAGLVPTIPDGSTITVIALIGTTVVPYNLFLHASSVRQKWTADIPLEKSLPQARTDTYVSVGVGGVITLAVVTTAAASLFAHGLSVSNGADMAQQLEPLLGPAAKWFFAVGLFAAGLTSAITAPLAAAFAVSGMLGWRMDLKSWRFRGVWVAVLVIGAVLAVAVGESPVPAIIFAQTTNGLLLPIIAVFLLVVVNRKQVMGEHRNSLARNLAGGTVVLVATGLGVFNILKGLGVLA</sequence>
<feature type="transmembrane region" description="Helical" evidence="6">
    <location>
        <begin position="289"/>
        <end position="319"/>
    </location>
</feature>
<keyword evidence="5 6" id="KW-0472">Membrane</keyword>
<feature type="transmembrane region" description="Helical" evidence="6">
    <location>
        <begin position="354"/>
        <end position="378"/>
    </location>
</feature>
<feature type="transmembrane region" description="Helical" evidence="6">
    <location>
        <begin position="131"/>
        <end position="150"/>
    </location>
</feature>
<feature type="transmembrane region" description="Helical" evidence="6">
    <location>
        <begin position="20"/>
        <end position="40"/>
    </location>
</feature>
<accession>D3Q483</accession>
<protein>
    <submittedName>
        <fullName evidence="7">Natural resistance-associated macrophage protein</fullName>
    </submittedName>
</protein>
<evidence type="ECO:0000256" key="3">
    <source>
        <dbReference type="ARBA" id="ARBA00022692"/>
    </source>
</evidence>
<reference evidence="7 8" key="1">
    <citation type="journal article" date="2009" name="Stand. Genomic Sci.">
        <title>Complete genome sequence of Stackebrandtia nassauensis type strain (LLR-40K-21).</title>
        <authorList>
            <person name="Munk C."/>
            <person name="Lapidus A."/>
            <person name="Copeland A."/>
            <person name="Jando M."/>
            <person name="Mayilraj S."/>
            <person name="Glavina Del Rio T."/>
            <person name="Nolan M."/>
            <person name="Chen F."/>
            <person name="Lucas S."/>
            <person name="Tice H."/>
            <person name="Cheng J.F."/>
            <person name="Han C."/>
            <person name="Detter J.C."/>
            <person name="Bruce D."/>
            <person name="Goodwin L."/>
            <person name="Chain P."/>
            <person name="Pitluck S."/>
            <person name="Goker M."/>
            <person name="Ovchinikova G."/>
            <person name="Pati A."/>
            <person name="Ivanova N."/>
            <person name="Mavromatis K."/>
            <person name="Chen A."/>
            <person name="Palaniappan K."/>
            <person name="Land M."/>
            <person name="Hauser L."/>
            <person name="Chang Y.J."/>
            <person name="Jeffries C.D."/>
            <person name="Bristow J."/>
            <person name="Eisen J.A."/>
            <person name="Markowitz V."/>
            <person name="Hugenholtz P."/>
            <person name="Kyrpides N.C."/>
            <person name="Klenk H.P."/>
        </authorList>
    </citation>
    <scope>NUCLEOTIDE SEQUENCE [LARGE SCALE GENOMIC DNA]</scope>
    <source>
        <strain evidence="8">DSM 44728 / CIP 108903 / NRRL B-16338 / NBRC 102104 / LLR-40K-21</strain>
    </source>
</reference>
<keyword evidence="8" id="KW-1185">Reference proteome</keyword>
<gene>
    <name evidence="7" type="ordered locus">Snas_6352</name>
</gene>
<dbReference type="HOGENOM" id="CLU_020088_6_3_11"/>
<dbReference type="OrthoDB" id="9787548at2"/>
<proteinExistence type="predicted"/>
<evidence type="ECO:0000313" key="8">
    <source>
        <dbReference type="Proteomes" id="UP000000844"/>
    </source>
</evidence>
<keyword evidence="3 6" id="KW-0812">Transmembrane</keyword>
<dbReference type="PANTHER" id="PTHR11706">
    <property type="entry name" value="SOLUTE CARRIER PROTEIN FAMILY 11 MEMBER"/>
    <property type="match status" value="1"/>
</dbReference>
<evidence type="ECO:0000256" key="1">
    <source>
        <dbReference type="ARBA" id="ARBA00004141"/>
    </source>
</evidence>
<feature type="transmembrane region" description="Helical" evidence="6">
    <location>
        <begin position="46"/>
        <end position="64"/>
    </location>
</feature>
<dbReference type="PRINTS" id="PR00447">
    <property type="entry name" value="NATRESASSCMP"/>
</dbReference>
<evidence type="ECO:0000313" key="7">
    <source>
        <dbReference type="EMBL" id="ADD45968.1"/>
    </source>
</evidence>
<feature type="transmembrane region" description="Helical" evidence="6">
    <location>
        <begin position="241"/>
        <end position="269"/>
    </location>
</feature>
<dbReference type="eggNOG" id="COG1914">
    <property type="taxonomic scope" value="Bacteria"/>
</dbReference>
<keyword evidence="4 6" id="KW-1133">Transmembrane helix</keyword>
<name>D3Q483_STANL</name>
<evidence type="ECO:0000256" key="4">
    <source>
        <dbReference type="ARBA" id="ARBA00022989"/>
    </source>
</evidence>
<dbReference type="RefSeq" id="WP_013021539.1">
    <property type="nucleotide sequence ID" value="NC_013947.1"/>
</dbReference>
<feature type="transmembrane region" description="Helical" evidence="6">
    <location>
        <begin position="196"/>
        <end position="214"/>
    </location>
</feature>
<dbReference type="GO" id="GO:0034755">
    <property type="term" value="P:iron ion transmembrane transport"/>
    <property type="evidence" value="ECO:0007669"/>
    <property type="project" value="TreeGrafter"/>
</dbReference>
<evidence type="ECO:0000256" key="6">
    <source>
        <dbReference type="SAM" id="Phobius"/>
    </source>
</evidence>
<organism evidence="7 8">
    <name type="scientific">Stackebrandtia nassauensis (strain DSM 44728 / CIP 108903 / NRRL B-16338 / NBRC 102104 / LLR-40K-21)</name>
    <dbReference type="NCBI Taxonomy" id="446470"/>
    <lineage>
        <taxon>Bacteria</taxon>
        <taxon>Bacillati</taxon>
        <taxon>Actinomycetota</taxon>
        <taxon>Actinomycetes</taxon>
        <taxon>Glycomycetales</taxon>
        <taxon>Glycomycetaceae</taxon>
        <taxon>Stackebrandtia</taxon>
    </lineage>
</organism>
<dbReference type="InterPro" id="IPR001046">
    <property type="entry name" value="NRAMP_fam"/>
</dbReference>
<evidence type="ECO:0000256" key="2">
    <source>
        <dbReference type="ARBA" id="ARBA00022448"/>
    </source>
</evidence>
<dbReference type="GO" id="GO:0015086">
    <property type="term" value="F:cadmium ion transmembrane transporter activity"/>
    <property type="evidence" value="ECO:0007669"/>
    <property type="project" value="TreeGrafter"/>
</dbReference>
<dbReference type="AlphaFoldDB" id="D3Q483"/>
<feature type="transmembrane region" description="Helical" evidence="6">
    <location>
        <begin position="331"/>
        <end position="348"/>
    </location>
</feature>
<feature type="transmembrane region" description="Helical" evidence="6">
    <location>
        <begin position="85"/>
        <end position="111"/>
    </location>
</feature>
<dbReference type="Proteomes" id="UP000000844">
    <property type="component" value="Chromosome"/>
</dbReference>
<dbReference type="NCBIfam" id="NF037982">
    <property type="entry name" value="Nramp_1"/>
    <property type="match status" value="1"/>
</dbReference>
<dbReference type="GO" id="GO:0005384">
    <property type="term" value="F:manganese ion transmembrane transporter activity"/>
    <property type="evidence" value="ECO:0007669"/>
    <property type="project" value="TreeGrafter"/>
</dbReference>
<dbReference type="GO" id="GO:0005886">
    <property type="term" value="C:plasma membrane"/>
    <property type="evidence" value="ECO:0007669"/>
    <property type="project" value="TreeGrafter"/>
</dbReference>
<evidence type="ECO:0000256" key="5">
    <source>
        <dbReference type="ARBA" id="ARBA00023136"/>
    </source>
</evidence>
<dbReference type="Pfam" id="PF01566">
    <property type="entry name" value="Nramp"/>
    <property type="match status" value="1"/>
</dbReference>
<dbReference type="EMBL" id="CP001778">
    <property type="protein sequence ID" value="ADD45968.1"/>
    <property type="molecule type" value="Genomic_DNA"/>
</dbReference>
<feature type="transmembrane region" description="Helical" evidence="6">
    <location>
        <begin position="157"/>
        <end position="176"/>
    </location>
</feature>